<keyword evidence="4 9" id="KW-0808">Transferase</keyword>
<keyword evidence="6 8" id="KW-0071">Autoinducer synthesis</keyword>
<dbReference type="KEGG" id="vaq:FIV01_04495"/>
<gene>
    <name evidence="10" type="primary">bjaI</name>
    <name evidence="10" type="ORF">FIV01_04495</name>
</gene>
<dbReference type="EC" id="2.3.1.184" evidence="1 9"/>
<evidence type="ECO:0000256" key="2">
    <source>
        <dbReference type="ARBA" id="ARBA00018768"/>
    </source>
</evidence>
<dbReference type="Pfam" id="PF00765">
    <property type="entry name" value="Autoind_synth"/>
    <property type="match status" value="1"/>
</dbReference>
<protein>
    <recommendedName>
        <fullName evidence="2 9">Acyl-homoserine-lactone synthase</fullName>
        <ecNumber evidence="1 9">2.3.1.184</ecNumber>
    </recommendedName>
    <alternativeName>
        <fullName evidence="9">Autoinducer synthesis protein</fullName>
    </alternativeName>
</protein>
<evidence type="ECO:0000256" key="7">
    <source>
        <dbReference type="ARBA" id="ARBA00048576"/>
    </source>
</evidence>
<keyword evidence="5 9" id="KW-0949">S-adenosyl-L-methionine</keyword>
<dbReference type="PROSITE" id="PS51187">
    <property type="entry name" value="AUTOINDUCER_SYNTH_2"/>
    <property type="match status" value="1"/>
</dbReference>
<evidence type="ECO:0000256" key="8">
    <source>
        <dbReference type="PROSITE-ProRule" id="PRU00533"/>
    </source>
</evidence>
<accession>A0A5P9CI14</accession>
<dbReference type="PANTHER" id="PTHR39322:SF1">
    <property type="entry name" value="ISOVALERYL-HOMOSERINE LACTONE SYNTHASE"/>
    <property type="match status" value="1"/>
</dbReference>
<dbReference type="RefSeq" id="WP_152429921.1">
    <property type="nucleotide sequence ID" value="NZ_CBCSDK010000003.1"/>
</dbReference>
<dbReference type="GO" id="GO:0061579">
    <property type="term" value="F:N-acyl homoserine lactone synthase activity"/>
    <property type="evidence" value="ECO:0007669"/>
    <property type="project" value="UniProtKB-UniRule"/>
</dbReference>
<evidence type="ECO:0000256" key="4">
    <source>
        <dbReference type="ARBA" id="ARBA00022679"/>
    </source>
</evidence>
<dbReference type="PRINTS" id="PR01549">
    <property type="entry name" value="AUTOINDCRSYN"/>
</dbReference>
<name>A0A5P9CI14_9VIBR</name>
<reference evidence="10 11" key="1">
    <citation type="submission" date="2019-10" db="EMBL/GenBank/DDBJ databases">
        <title>Complete genome sequence of Vibrio sp. strain THAF100, isolated from non-filtered water from the water column of tank 6 of a marine aquarium containing stony-coral fragments. Water maintained at 26 degree C.</title>
        <authorList>
            <person name="Ruckert C."/>
            <person name="Franco A."/>
            <person name="Kalinowski J."/>
            <person name="Glaeser S."/>
        </authorList>
    </citation>
    <scope>NUCLEOTIDE SEQUENCE [LARGE SCALE GENOMIC DNA]</scope>
    <source>
        <strain evidence="10 11">THAF100</strain>
    </source>
</reference>
<keyword evidence="3 8" id="KW-0673">Quorum sensing</keyword>
<dbReference type="Gene3D" id="3.40.630.30">
    <property type="match status" value="1"/>
</dbReference>
<dbReference type="SUPFAM" id="SSF55729">
    <property type="entry name" value="Acyl-CoA N-acyltransferases (Nat)"/>
    <property type="match status" value="1"/>
</dbReference>
<evidence type="ECO:0000256" key="6">
    <source>
        <dbReference type="ARBA" id="ARBA00022929"/>
    </source>
</evidence>
<proteinExistence type="inferred from homology"/>
<dbReference type="InterPro" id="IPR001690">
    <property type="entry name" value="Autoind_synthase"/>
</dbReference>
<dbReference type="AlphaFoldDB" id="A0A5P9CI14"/>
<evidence type="ECO:0000313" key="10">
    <source>
        <dbReference type="EMBL" id="QFT25681.1"/>
    </source>
</evidence>
<dbReference type="InterPro" id="IPR016181">
    <property type="entry name" value="Acyl_CoA_acyltransferase"/>
</dbReference>
<evidence type="ECO:0000313" key="11">
    <source>
        <dbReference type="Proteomes" id="UP000326936"/>
    </source>
</evidence>
<sequence length="205" mass="23627">MTVECITISTLHNFKGNPLAEQFQLRYRCLIERQSWDVPFVNSMEYDQYDNPATVYFVWRENEKVRGVARLYPTTRPYMLQEVFPHLVTDEPLPSDPDVWEGSRFCLDKNLAPAQRRRAMQELVIAYLEYSLTHGITHIVGLMLPIYWRNVFINNGCPISWLGDFSIAGDGKKVRAGKMAVNKDTLNSVKEKTGISDNVLCFGEQ</sequence>
<evidence type="ECO:0000256" key="1">
    <source>
        <dbReference type="ARBA" id="ARBA00012340"/>
    </source>
</evidence>
<dbReference type="OrthoDB" id="6023281at2"/>
<evidence type="ECO:0000256" key="3">
    <source>
        <dbReference type="ARBA" id="ARBA00022654"/>
    </source>
</evidence>
<dbReference type="Proteomes" id="UP000326936">
    <property type="component" value="Chromosome"/>
</dbReference>
<organism evidence="10 11">
    <name type="scientific">Vibrio aquimaris</name>
    <dbReference type="NCBI Taxonomy" id="2587862"/>
    <lineage>
        <taxon>Bacteria</taxon>
        <taxon>Pseudomonadati</taxon>
        <taxon>Pseudomonadota</taxon>
        <taxon>Gammaproteobacteria</taxon>
        <taxon>Vibrionales</taxon>
        <taxon>Vibrionaceae</taxon>
        <taxon>Vibrio</taxon>
    </lineage>
</organism>
<evidence type="ECO:0000256" key="5">
    <source>
        <dbReference type="ARBA" id="ARBA00022691"/>
    </source>
</evidence>
<dbReference type="GO" id="GO:0007165">
    <property type="term" value="P:signal transduction"/>
    <property type="evidence" value="ECO:0007669"/>
    <property type="project" value="TreeGrafter"/>
</dbReference>
<keyword evidence="10" id="KW-0012">Acyltransferase</keyword>
<keyword evidence="11" id="KW-1185">Reference proteome</keyword>
<comment type="similarity">
    <text evidence="8 9">Belongs to the autoinducer synthase family.</text>
</comment>
<dbReference type="PANTHER" id="PTHR39322">
    <property type="entry name" value="ACYL-HOMOSERINE-LACTONE SYNTHASE"/>
    <property type="match status" value="1"/>
</dbReference>
<dbReference type="GO" id="GO:0009372">
    <property type="term" value="P:quorum sensing"/>
    <property type="evidence" value="ECO:0007669"/>
    <property type="project" value="UniProtKB-UniRule"/>
</dbReference>
<evidence type="ECO:0000256" key="9">
    <source>
        <dbReference type="RuleBase" id="RU361135"/>
    </source>
</evidence>
<dbReference type="EMBL" id="CP045350">
    <property type="protein sequence ID" value="QFT25681.1"/>
    <property type="molecule type" value="Genomic_DNA"/>
</dbReference>
<comment type="catalytic activity">
    <reaction evidence="7 9">
        <text>a fatty acyl-[ACP] + S-adenosyl-L-methionine = an N-acyl-L-homoserine lactone + S-methyl-5'-thioadenosine + holo-[ACP] + H(+)</text>
        <dbReference type="Rhea" id="RHEA:10096"/>
        <dbReference type="Rhea" id="RHEA-COMP:9685"/>
        <dbReference type="Rhea" id="RHEA-COMP:14125"/>
        <dbReference type="ChEBI" id="CHEBI:15378"/>
        <dbReference type="ChEBI" id="CHEBI:17509"/>
        <dbReference type="ChEBI" id="CHEBI:55474"/>
        <dbReference type="ChEBI" id="CHEBI:59789"/>
        <dbReference type="ChEBI" id="CHEBI:64479"/>
        <dbReference type="ChEBI" id="CHEBI:138651"/>
        <dbReference type="EC" id="2.3.1.184"/>
    </reaction>
</comment>